<reference evidence="1" key="1">
    <citation type="submission" date="2023-03" db="EMBL/GenBank/DDBJ databases">
        <title>Massive genome expansion in bonnet fungi (Mycena s.s.) driven by repeated elements and novel gene families across ecological guilds.</title>
        <authorList>
            <consortium name="Lawrence Berkeley National Laboratory"/>
            <person name="Harder C.B."/>
            <person name="Miyauchi S."/>
            <person name="Viragh M."/>
            <person name="Kuo A."/>
            <person name="Thoen E."/>
            <person name="Andreopoulos B."/>
            <person name="Lu D."/>
            <person name="Skrede I."/>
            <person name="Drula E."/>
            <person name="Henrissat B."/>
            <person name="Morin E."/>
            <person name="Kohler A."/>
            <person name="Barry K."/>
            <person name="LaButti K."/>
            <person name="Morin E."/>
            <person name="Salamov A."/>
            <person name="Lipzen A."/>
            <person name="Mereny Z."/>
            <person name="Hegedus B."/>
            <person name="Baldrian P."/>
            <person name="Stursova M."/>
            <person name="Weitz H."/>
            <person name="Taylor A."/>
            <person name="Grigoriev I.V."/>
            <person name="Nagy L.G."/>
            <person name="Martin F."/>
            <person name="Kauserud H."/>
        </authorList>
    </citation>
    <scope>NUCLEOTIDE SEQUENCE</scope>
    <source>
        <strain evidence="1">CBHHK002</strain>
    </source>
</reference>
<accession>A0AAD7ESR3</accession>
<name>A0AAD7ESR3_9AGAR</name>
<dbReference type="EMBL" id="JARIHO010000019">
    <property type="protein sequence ID" value="KAJ7347365.1"/>
    <property type="molecule type" value="Genomic_DNA"/>
</dbReference>
<evidence type="ECO:0000313" key="1">
    <source>
        <dbReference type="EMBL" id="KAJ7347365.1"/>
    </source>
</evidence>
<gene>
    <name evidence="1" type="ORF">DFH08DRAFT_654309</name>
</gene>
<dbReference type="Proteomes" id="UP001218218">
    <property type="component" value="Unassembled WGS sequence"/>
</dbReference>
<dbReference type="AlphaFoldDB" id="A0AAD7ESR3"/>
<sequence>YWSHDPSGTARLSTEDAKAFGFPVIHIETRVYGCSWDVRVYEGLRRFHRGRGFDPDSQEAAIHLGYPLYKL</sequence>
<feature type="non-terminal residue" evidence="1">
    <location>
        <position position="1"/>
    </location>
</feature>
<organism evidence="1 2">
    <name type="scientific">Mycena albidolilacea</name>
    <dbReference type="NCBI Taxonomy" id="1033008"/>
    <lineage>
        <taxon>Eukaryota</taxon>
        <taxon>Fungi</taxon>
        <taxon>Dikarya</taxon>
        <taxon>Basidiomycota</taxon>
        <taxon>Agaricomycotina</taxon>
        <taxon>Agaricomycetes</taxon>
        <taxon>Agaricomycetidae</taxon>
        <taxon>Agaricales</taxon>
        <taxon>Marasmiineae</taxon>
        <taxon>Mycenaceae</taxon>
        <taxon>Mycena</taxon>
    </lineage>
</organism>
<protein>
    <submittedName>
        <fullName evidence="1">Uncharacterized protein</fullName>
    </submittedName>
</protein>
<keyword evidence="2" id="KW-1185">Reference proteome</keyword>
<comment type="caution">
    <text evidence="1">The sequence shown here is derived from an EMBL/GenBank/DDBJ whole genome shotgun (WGS) entry which is preliminary data.</text>
</comment>
<proteinExistence type="predicted"/>
<evidence type="ECO:0000313" key="2">
    <source>
        <dbReference type="Proteomes" id="UP001218218"/>
    </source>
</evidence>
<feature type="non-terminal residue" evidence="1">
    <location>
        <position position="71"/>
    </location>
</feature>